<reference evidence="6 7" key="1">
    <citation type="journal article" date="2009" name="Stand. Genomic Sci.">
        <title>Complete genome sequence of Pedobacter heparinus type strain (HIM 762-3).</title>
        <authorList>
            <person name="Han C."/>
            <person name="Spring S."/>
            <person name="Lapidus A."/>
            <person name="Del Rio T.G."/>
            <person name="Tice H."/>
            <person name="Copeland A."/>
            <person name="Cheng J.F."/>
            <person name="Lucas S."/>
            <person name="Chen F."/>
            <person name="Nolan M."/>
            <person name="Bruce D."/>
            <person name="Goodwin L."/>
            <person name="Pitluck S."/>
            <person name="Ivanova N."/>
            <person name="Mavromatis K."/>
            <person name="Mikhailova N."/>
            <person name="Pati A."/>
            <person name="Chen A."/>
            <person name="Palaniappan K."/>
            <person name="Land M."/>
            <person name="Hauser L."/>
            <person name="Chang Y.J."/>
            <person name="Jeffries C.C."/>
            <person name="Saunders E."/>
            <person name="Chertkov O."/>
            <person name="Brettin T."/>
            <person name="Goker M."/>
            <person name="Rohde M."/>
            <person name="Bristow J."/>
            <person name="Eisen J.A."/>
            <person name="Markowitz V."/>
            <person name="Hugenholtz P."/>
            <person name="Kyrpides N.C."/>
            <person name="Klenk H.P."/>
            <person name="Detter J.C."/>
        </authorList>
    </citation>
    <scope>NUCLEOTIDE SEQUENCE [LARGE SCALE GENOMIC DNA]</scope>
    <source>
        <strain evidence="7">ATCC 13125 / DSM 2366 / CIP 104194 / JCM 7457 / NBRC 12017 / NCIMB 9290 / NRRL B-14731 / HIM 762-3</strain>
    </source>
</reference>
<dbReference type="GO" id="GO:0003677">
    <property type="term" value="F:DNA binding"/>
    <property type="evidence" value="ECO:0007669"/>
    <property type="project" value="InterPro"/>
</dbReference>
<dbReference type="SUPFAM" id="SSF88659">
    <property type="entry name" value="Sigma3 and sigma4 domains of RNA polymerase sigma factors"/>
    <property type="match status" value="1"/>
</dbReference>
<keyword evidence="7" id="KW-1185">Reference proteome</keyword>
<dbReference type="InterPro" id="IPR014327">
    <property type="entry name" value="RNA_pol_sigma70_bacteroid"/>
</dbReference>
<evidence type="ECO:0000256" key="1">
    <source>
        <dbReference type="ARBA" id="ARBA00010641"/>
    </source>
</evidence>
<dbReference type="SMART" id="SM00421">
    <property type="entry name" value="HTH_LUXR"/>
    <property type="match status" value="1"/>
</dbReference>
<keyword evidence="3" id="KW-0731">Sigma factor</keyword>
<dbReference type="OrthoDB" id="659569at2"/>
<evidence type="ECO:0000256" key="3">
    <source>
        <dbReference type="ARBA" id="ARBA00023082"/>
    </source>
</evidence>
<dbReference type="InterPro" id="IPR014284">
    <property type="entry name" value="RNA_pol_sigma-70_dom"/>
</dbReference>
<dbReference type="InterPro" id="IPR013325">
    <property type="entry name" value="RNA_pol_sigma_r2"/>
</dbReference>
<dbReference type="Pfam" id="PF04542">
    <property type="entry name" value="Sigma70_r2"/>
    <property type="match status" value="1"/>
</dbReference>
<dbReference type="Gene3D" id="1.10.1740.10">
    <property type="match status" value="1"/>
</dbReference>
<dbReference type="Proteomes" id="UP000000852">
    <property type="component" value="Chromosome"/>
</dbReference>
<evidence type="ECO:0000313" key="7">
    <source>
        <dbReference type="Proteomes" id="UP000000852"/>
    </source>
</evidence>
<name>C6Y1Q7_PEDHD</name>
<sequence>MTTYCSYTDAELTTLLKDGDRVAYAEIYERYKNLLYINAFKKTGNSDDAQDIIQEVFIMLWAKHKKLVINKNLASFLYTCIHHKVLDLFTHQKIDERHVTKLKDFLLLTSNNTDYNIREKQLALIIEREIAALPEKMREVFVLSRYEGLSQKEIALTMNISEETVKSQVKNALKILRTKLGLFTFLLFLIRF</sequence>
<evidence type="ECO:0000256" key="4">
    <source>
        <dbReference type="ARBA" id="ARBA00023163"/>
    </source>
</evidence>
<protein>
    <submittedName>
        <fullName evidence="6">RNA polymerase sigma-70 factor</fullName>
    </submittedName>
</protein>
<dbReference type="KEGG" id="phe:Phep_2850"/>
<dbReference type="NCBIfam" id="TIGR02985">
    <property type="entry name" value="Sig70_bacteroi1"/>
    <property type="match status" value="1"/>
</dbReference>
<dbReference type="GO" id="GO:0016987">
    <property type="term" value="F:sigma factor activity"/>
    <property type="evidence" value="ECO:0007669"/>
    <property type="project" value="UniProtKB-KW"/>
</dbReference>
<dbReference type="Pfam" id="PF08281">
    <property type="entry name" value="Sigma70_r4_2"/>
    <property type="match status" value="1"/>
</dbReference>
<dbReference type="AlphaFoldDB" id="C6Y1Q7"/>
<evidence type="ECO:0000313" key="6">
    <source>
        <dbReference type="EMBL" id="ACU05049.1"/>
    </source>
</evidence>
<dbReference type="STRING" id="485917.Phep_2850"/>
<dbReference type="PANTHER" id="PTHR43133:SF46">
    <property type="entry name" value="RNA POLYMERASE SIGMA-70 FACTOR ECF SUBFAMILY"/>
    <property type="match status" value="1"/>
</dbReference>
<comment type="similarity">
    <text evidence="1">Belongs to the sigma-70 factor family. ECF subfamily.</text>
</comment>
<evidence type="ECO:0000256" key="2">
    <source>
        <dbReference type="ARBA" id="ARBA00023015"/>
    </source>
</evidence>
<proteinExistence type="inferred from homology"/>
<dbReference type="RefSeq" id="WP_015808660.1">
    <property type="nucleotide sequence ID" value="NC_013061.1"/>
</dbReference>
<evidence type="ECO:0000259" key="5">
    <source>
        <dbReference type="SMART" id="SM00421"/>
    </source>
</evidence>
<keyword evidence="4" id="KW-0804">Transcription</keyword>
<dbReference type="InterPro" id="IPR039425">
    <property type="entry name" value="RNA_pol_sigma-70-like"/>
</dbReference>
<dbReference type="CDD" id="cd06171">
    <property type="entry name" value="Sigma70_r4"/>
    <property type="match status" value="1"/>
</dbReference>
<dbReference type="GO" id="GO:0006352">
    <property type="term" value="P:DNA-templated transcription initiation"/>
    <property type="evidence" value="ECO:0007669"/>
    <property type="project" value="InterPro"/>
</dbReference>
<dbReference type="eggNOG" id="COG1595">
    <property type="taxonomic scope" value="Bacteria"/>
</dbReference>
<dbReference type="InterPro" id="IPR013249">
    <property type="entry name" value="RNA_pol_sigma70_r4_t2"/>
</dbReference>
<dbReference type="NCBIfam" id="TIGR02937">
    <property type="entry name" value="sigma70-ECF"/>
    <property type="match status" value="1"/>
</dbReference>
<dbReference type="EMBL" id="CP001681">
    <property type="protein sequence ID" value="ACU05049.1"/>
    <property type="molecule type" value="Genomic_DNA"/>
</dbReference>
<accession>C6Y1Q7</accession>
<dbReference type="PANTHER" id="PTHR43133">
    <property type="entry name" value="RNA POLYMERASE ECF-TYPE SIGMA FACTO"/>
    <property type="match status" value="1"/>
</dbReference>
<dbReference type="HOGENOM" id="CLU_047691_4_1_10"/>
<dbReference type="InterPro" id="IPR036388">
    <property type="entry name" value="WH-like_DNA-bd_sf"/>
</dbReference>
<feature type="domain" description="HTH luxR-type" evidence="5">
    <location>
        <begin position="130"/>
        <end position="186"/>
    </location>
</feature>
<dbReference type="InterPro" id="IPR007627">
    <property type="entry name" value="RNA_pol_sigma70_r2"/>
</dbReference>
<organism evidence="6 7">
    <name type="scientific">Pedobacter heparinus (strain ATCC 13125 / DSM 2366 / CIP 104194 / JCM 7457 / NBRC 12017 / NCIMB 9290 / NRRL B-14731 / HIM 762-3)</name>
    <dbReference type="NCBI Taxonomy" id="485917"/>
    <lineage>
        <taxon>Bacteria</taxon>
        <taxon>Pseudomonadati</taxon>
        <taxon>Bacteroidota</taxon>
        <taxon>Sphingobacteriia</taxon>
        <taxon>Sphingobacteriales</taxon>
        <taxon>Sphingobacteriaceae</taxon>
        <taxon>Pedobacter</taxon>
    </lineage>
</organism>
<dbReference type="SUPFAM" id="SSF88946">
    <property type="entry name" value="Sigma2 domain of RNA polymerase sigma factors"/>
    <property type="match status" value="1"/>
</dbReference>
<dbReference type="InterPro" id="IPR000792">
    <property type="entry name" value="Tscrpt_reg_LuxR_C"/>
</dbReference>
<gene>
    <name evidence="6" type="ordered locus">Phep_2850</name>
</gene>
<dbReference type="Gene3D" id="1.10.10.10">
    <property type="entry name" value="Winged helix-like DNA-binding domain superfamily/Winged helix DNA-binding domain"/>
    <property type="match status" value="1"/>
</dbReference>
<keyword evidence="2" id="KW-0805">Transcription regulation</keyword>
<dbReference type="InterPro" id="IPR013324">
    <property type="entry name" value="RNA_pol_sigma_r3/r4-like"/>
</dbReference>